<dbReference type="RefSeq" id="WP_342372803.1">
    <property type="nucleotide sequence ID" value="NZ_CP115965.1"/>
</dbReference>
<evidence type="ECO:0000256" key="1">
    <source>
        <dbReference type="SAM" id="SignalP"/>
    </source>
</evidence>
<feature type="signal peptide" evidence="1">
    <location>
        <begin position="1"/>
        <end position="24"/>
    </location>
</feature>
<dbReference type="EMBL" id="CP115965">
    <property type="protein sequence ID" value="WZW98938.1"/>
    <property type="molecule type" value="Genomic_DNA"/>
</dbReference>
<gene>
    <name evidence="2" type="ORF">PCC79_01625</name>
</gene>
<name>A0ABZ3C8V1_9ACTN</name>
<feature type="chain" id="PRO_5046724652" evidence="1">
    <location>
        <begin position="25"/>
        <end position="376"/>
    </location>
</feature>
<keyword evidence="1" id="KW-0732">Signal</keyword>
<organism evidence="2 3">
    <name type="scientific">Propioniciclava soli</name>
    <dbReference type="NCBI Taxonomy" id="2775081"/>
    <lineage>
        <taxon>Bacteria</taxon>
        <taxon>Bacillati</taxon>
        <taxon>Actinomycetota</taxon>
        <taxon>Actinomycetes</taxon>
        <taxon>Propionibacteriales</taxon>
        <taxon>Propionibacteriaceae</taxon>
        <taxon>Propioniciclava</taxon>
    </lineage>
</organism>
<keyword evidence="3" id="KW-1185">Reference proteome</keyword>
<sequence length="376" mass="38298">MSTPGSLARALGAAVALATATLTASCGIMPAAPTAAADAGCPAGGWDAALLWSSQDARTSTVVFVRDGAVVGEQSLPHQGLEAAPGEVIARGDGHVWLAANGDAQRSRTELVRYDTAACTSAALAVDEPVIRAIVEVDGDVVTTNTRNGAAEVRRRTTAGAVVAEASFAELDLTHLVAHGEVVYALGRTMGRARDVGVLLTLDAATLAERDRVEWPDTVAFGGAVVQGDTLHLTGTLGQAGDAEVEGDALISVVPTTGQEARVALDAPAPSLLLDVAGDLYVTHTFMNPAFRPTRDYQTVSRVGADGAVSGVDVGEGLLTAAATPTALFVVTQVEQGPARLSTRTLPDLAEAATVALPPPEGPDHHYVAGVLTPPA</sequence>
<protein>
    <submittedName>
        <fullName evidence="2">Uncharacterized protein</fullName>
    </submittedName>
</protein>
<accession>A0ABZ3C8V1</accession>
<reference evidence="2 3" key="1">
    <citation type="journal article" date="2023" name="Environ Microbiome">
        <title>A coral-associated actinobacterium mitigates coral bleaching under heat stress.</title>
        <authorList>
            <person name="Li J."/>
            <person name="Zou Y."/>
            <person name="Li Q."/>
            <person name="Zhang J."/>
            <person name="Bourne D.G."/>
            <person name="Lyu Y."/>
            <person name="Liu C."/>
            <person name="Zhang S."/>
        </authorList>
    </citation>
    <scope>NUCLEOTIDE SEQUENCE [LARGE SCALE GENOMIC DNA]</scope>
    <source>
        <strain evidence="2 3">SCSIO 13291</strain>
    </source>
</reference>
<dbReference type="Proteomes" id="UP001434337">
    <property type="component" value="Chromosome"/>
</dbReference>
<evidence type="ECO:0000313" key="3">
    <source>
        <dbReference type="Proteomes" id="UP001434337"/>
    </source>
</evidence>
<evidence type="ECO:0000313" key="2">
    <source>
        <dbReference type="EMBL" id="WZW98938.1"/>
    </source>
</evidence>
<proteinExistence type="predicted"/>